<gene>
    <name evidence="1" type="ORF">P4706_28485</name>
</gene>
<name>A0AAW9NEJ4_9BACI</name>
<proteinExistence type="predicted"/>
<dbReference type="Proteomes" id="UP001307168">
    <property type="component" value="Unassembled WGS sequence"/>
</dbReference>
<dbReference type="RefSeq" id="WP_367408472.1">
    <property type="nucleotide sequence ID" value="NZ_JARNBH010000042.1"/>
</dbReference>
<evidence type="ECO:0000313" key="2">
    <source>
        <dbReference type="Proteomes" id="UP001307168"/>
    </source>
</evidence>
<accession>A0AAW9NEJ4</accession>
<dbReference type="EMBL" id="JARNBH010000042">
    <property type="protein sequence ID" value="MEC0276933.1"/>
    <property type="molecule type" value="Genomic_DNA"/>
</dbReference>
<sequence>MKVKFTYALNRDEIHTIEMITQAQDILDAYEEAVEYLMENHKPTEIINLVAFSLLKIEEDKEDESTN</sequence>
<protein>
    <recommendedName>
        <fullName evidence="3">Phage protein</fullName>
    </recommendedName>
</protein>
<reference evidence="1 2" key="1">
    <citation type="submission" date="2023-03" db="EMBL/GenBank/DDBJ databases">
        <title>Bacillus Genome Sequencing.</title>
        <authorList>
            <person name="Dunlap C."/>
        </authorList>
    </citation>
    <scope>NUCLEOTIDE SEQUENCE [LARGE SCALE GENOMIC DNA]</scope>
    <source>
        <strain evidence="1 2">B-41290</strain>
    </source>
</reference>
<evidence type="ECO:0000313" key="1">
    <source>
        <dbReference type="EMBL" id="MEC0276933.1"/>
    </source>
</evidence>
<keyword evidence="2" id="KW-1185">Reference proteome</keyword>
<organism evidence="1 2">
    <name type="scientific">Peribacillus castrilensis</name>
    <dbReference type="NCBI Taxonomy" id="2897690"/>
    <lineage>
        <taxon>Bacteria</taxon>
        <taxon>Bacillati</taxon>
        <taxon>Bacillota</taxon>
        <taxon>Bacilli</taxon>
        <taxon>Bacillales</taxon>
        <taxon>Bacillaceae</taxon>
        <taxon>Peribacillus</taxon>
    </lineage>
</organism>
<evidence type="ECO:0008006" key="3">
    <source>
        <dbReference type="Google" id="ProtNLM"/>
    </source>
</evidence>
<dbReference type="AlphaFoldDB" id="A0AAW9NEJ4"/>
<comment type="caution">
    <text evidence="1">The sequence shown here is derived from an EMBL/GenBank/DDBJ whole genome shotgun (WGS) entry which is preliminary data.</text>
</comment>